<dbReference type="InterPro" id="IPR018060">
    <property type="entry name" value="HTH_AraC"/>
</dbReference>
<dbReference type="SMART" id="SM00448">
    <property type="entry name" value="REC"/>
    <property type="match status" value="1"/>
</dbReference>
<feature type="domain" description="HTH araC/xylS-type" evidence="9">
    <location>
        <begin position="144"/>
        <end position="242"/>
    </location>
</feature>
<dbReference type="CDD" id="cd17536">
    <property type="entry name" value="REC_YesN-like"/>
    <property type="match status" value="1"/>
</dbReference>
<evidence type="ECO:0000259" key="10">
    <source>
        <dbReference type="PROSITE" id="PS50110"/>
    </source>
</evidence>
<keyword evidence="5" id="KW-0805">Transcription regulation</keyword>
<dbReference type="Proteomes" id="UP001652445">
    <property type="component" value="Unassembled WGS sequence"/>
</dbReference>
<dbReference type="InterPro" id="IPR001789">
    <property type="entry name" value="Sig_transdc_resp-reg_receiver"/>
</dbReference>
<dbReference type="InterPro" id="IPR011006">
    <property type="entry name" value="CheY-like_superfamily"/>
</dbReference>
<evidence type="ECO:0000256" key="8">
    <source>
        <dbReference type="PROSITE-ProRule" id="PRU00169"/>
    </source>
</evidence>
<evidence type="ECO:0000256" key="3">
    <source>
        <dbReference type="ARBA" id="ARBA00022553"/>
    </source>
</evidence>
<dbReference type="PANTHER" id="PTHR42713:SF3">
    <property type="entry name" value="TRANSCRIPTIONAL REGULATORY PROTEIN HPTR"/>
    <property type="match status" value="1"/>
</dbReference>
<dbReference type="Pfam" id="PF00072">
    <property type="entry name" value="Response_reg"/>
    <property type="match status" value="1"/>
</dbReference>
<dbReference type="Gene3D" id="3.40.50.2300">
    <property type="match status" value="1"/>
</dbReference>
<keyword evidence="4" id="KW-0902">Two-component regulatory system</keyword>
<keyword evidence="7" id="KW-0804">Transcription</keyword>
<sequence length="242" mass="27739">MADPKVLIVDDEIPIRESMRFFPWAEHGYRLAGEARHGLEALELIESSAPDILITDIMMPVMDGISLMRTLQERNLALPVILLTCHREFDYVREALLLGATDYLVKGVYRDQELLDALHKARKSIAPPATQSTKPEKTYRLEVSLAIEYVAQHMTETINLTDAAAQSGLSVNYFGALFRRETGEYFQDYVKRIKLEQAAELLKNSTLKVYEVSERIGIPNYRYFTEIFCKHFGKSPREFRSS</sequence>
<proteinExistence type="predicted"/>
<name>A0ABT2UD21_9BACL</name>
<keyword evidence="2" id="KW-0963">Cytoplasm</keyword>
<gene>
    <name evidence="11" type="ORF">OB236_10410</name>
</gene>
<dbReference type="RefSeq" id="WP_262683930.1">
    <property type="nucleotide sequence ID" value="NZ_JAOQIO010000025.1"/>
</dbReference>
<evidence type="ECO:0000256" key="4">
    <source>
        <dbReference type="ARBA" id="ARBA00023012"/>
    </source>
</evidence>
<reference evidence="11 12" key="1">
    <citation type="submission" date="2022-09" db="EMBL/GenBank/DDBJ databases">
        <authorList>
            <person name="Han X.L."/>
            <person name="Wang Q."/>
            <person name="Lu T."/>
        </authorList>
    </citation>
    <scope>NUCLEOTIDE SEQUENCE [LARGE SCALE GENOMIC DNA]</scope>
    <source>
        <strain evidence="11 12">WQ 127069</strain>
    </source>
</reference>
<keyword evidence="3 8" id="KW-0597">Phosphoprotein</keyword>
<evidence type="ECO:0000256" key="6">
    <source>
        <dbReference type="ARBA" id="ARBA00023125"/>
    </source>
</evidence>
<dbReference type="SUPFAM" id="SSF46689">
    <property type="entry name" value="Homeodomain-like"/>
    <property type="match status" value="2"/>
</dbReference>
<dbReference type="SMART" id="SM00342">
    <property type="entry name" value="HTH_ARAC"/>
    <property type="match status" value="1"/>
</dbReference>
<dbReference type="Pfam" id="PF12833">
    <property type="entry name" value="HTH_18"/>
    <property type="match status" value="1"/>
</dbReference>
<dbReference type="PROSITE" id="PS01124">
    <property type="entry name" value="HTH_ARAC_FAMILY_2"/>
    <property type="match status" value="1"/>
</dbReference>
<comment type="caution">
    <text evidence="11">The sequence shown here is derived from an EMBL/GenBank/DDBJ whole genome shotgun (WGS) entry which is preliminary data.</text>
</comment>
<dbReference type="Gene3D" id="1.10.10.60">
    <property type="entry name" value="Homeodomain-like"/>
    <property type="match status" value="2"/>
</dbReference>
<evidence type="ECO:0000256" key="1">
    <source>
        <dbReference type="ARBA" id="ARBA00004496"/>
    </source>
</evidence>
<evidence type="ECO:0000256" key="5">
    <source>
        <dbReference type="ARBA" id="ARBA00023015"/>
    </source>
</evidence>
<evidence type="ECO:0000313" key="11">
    <source>
        <dbReference type="EMBL" id="MCU6792540.1"/>
    </source>
</evidence>
<organism evidence="11 12">
    <name type="scientific">Paenibacillus baimaensis</name>
    <dbReference type="NCBI Taxonomy" id="2982185"/>
    <lineage>
        <taxon>Bacteria</taxon>
        <taxon>Bacillati</taxon>
        <taxon>Bacillota</taxon>
        <taxon>Bacilli</taxon>
        <taxon>Bacillales</taxon>
        <taxon>Paenibacillaceae</taxon>
        <taxon>Paenibacillus</taxon>
    </lineage>
</organism>
<evidence type="ECO:0000313" key="12">
    <source>
        <dbReference type="Proteomes" id="UP001652445"/>
    </source>
</evidence>
<dbReference type="InterPro" id="IPR009057">
    <property type="entry name" value="Homeodomain-like_sf"/>
</dbReference>
<keyword evidence="6" id="KW-0238">DNA-binding</keyword>
<protein>
    <submittedName>
        <fullName evidence="11">Response regulator</fullName>
    </submittedName>
</protein>
<evidence type="ECO:0000259" key="9">
    <source>
        <dbReference type="PROSITE" id="PS01124"/>
    </source>
</evidence>
<dbReference type="PROSITE" id="PS50110">
    <property type="entry name" value="RESPONSE_REGULATORY"/>
    <property type="match status" value="1"/>
</dbReference>
<feature type="domain" description="Response regulatory" evidence="10">
    <location>
        <begin position="5"/>
        <end position="121"/>
    </location>
</feature>
<dbReference type="SUPFAM" id="SSF52172">
    <property type="entry name" value="CheY-like"/>
    <property type="match status" value="1"/>
</dbReference>
<evidence type="ECO:0000256" key="7">
    <source>
        <dbReference type="ARBA" id="ARBA00023163"/>
    </source>
</evidence>
<comment type="subcellular location">
    <subcellularLocation>
        <location evidence="1">Cytoplasm</location>
    </subcellularLocation>
</comment>
<accession>A0ABT2UD21</accession>
<dbReference type="PANTHER" id="PTHR42713">
    <property type="entry name" value="HISTIDINE KINASE-RELATED"/>
    <property type="match status" value="1"/>
</dbReference>
<keyword evidence="12" id="KW-1185">Reference proteome</keyword>
<evidence type="ECO:0000256" key="2">
    <source>
        <dbReference type="ARBA" id="ARBA00022490"/>
    </source>
</evidence>
<dbReference type="EMBL" id="JAOQIO010000025">
    <property type="protein sequence ID" value="MCU6792540.1"/>
    <property type="molecule type" value="Genomic_DNA"/>
</dbReference>
<feature type="modified residue" description="4-aspartylphosphate" evidence="8">
    <location>
        <position position="56"/>
    </location>
</feature>
<dbReference type="InterPro" id="IPR051552">
    <property type="entry name" value="HptR"/>
</dbReference>